<dbReference type="Proteomes" id="UP001139179">
    <property type="component" value="Unassembled WGS sequence"/>
</dbReference>
<dbReference type="SUPFAM" id="SSF89392">
    <property type="entry name" value="Prokaryotic lipoproteins and lipoprotein localization factors"/>
    <property type="match status" value="1"/>
</dbReference>
<dbReference type="PANTHER" id="PTHR37507">
    <property type="entry name" value="SPORULATION PROTEIN YDCC"/>
    <property type="match status" value="1"/>
</dbReference>
<dbReference type="EMBL" id="JAMBOL010000020">
    <property type="protein sequence ID" value="MCM3715755.1"/>
    <property type="molecule type" value="Genomic_DNA"/>
</dbReference>
<dbReference type="InterPro" id="IPR052944">
    <property type="entry name" value="Sporulation_related"/>
</dbReference>
<evidence type="ECO:0000313" key="3">
    <source>
        <dbReference type="Proteomes" id="UP001139179"/>
    </source>
</evidence>
<proteinExistence type="predicted"/>
<dbReference type="PROSITE" id="PS51257">
    <property type="entry name" value="PROKAR_LIPOPROTEIN"/>
    <property type="match status" value="1"/>
</dbReference>
<reference evidence="2" key="1">
    <citation type="submission" date="2022-05" db="EMBL/GenBank/DDBJ databases">
        <title>Comparative Genomics of Spacecraft Associated Microbes.</title>
        <authorList>
            <person name="Tran M.T."/>
            <person name="Wright A."/>
            <person name="Seuylemezian A."/>
            <person name="Eisen J."/>
            <person name="Coil D."/>
        </authorList>
    </citation>
    <scope>NUCLEOTIDE SEQUENCE</scope>
    <source>
        <strain evidence="2">214.1.1</strain>
    </source>
</reference>
<sequence>MNKRNFGKAAGLAGLSLLLFGCAAGDSQYSPEQVLSQALEEQEGIQAYYGEAQVTTSEGDEVIDQYSLKEWVSADGKRRIDLVNSEGDSTEISVNTGTAFISYQPLANKAMRFDSSEDELSALTPMSPKQQAEHLLSLIRDTHAISAGQEAEIAGRAAHHLIATANEEGKMLGDQEIWVDKENWMILKNVSSSGNLTIDWTYTMVDFEAEITDDLFELELPEDVEWQDLSITDPKELTLDEAIEYVGKPFSYIPETDGLAIERIEVLELQGEWDRAEVTIEYVKEGVPHFSVTVFEASEQMEEESASLGEEKIMIRGQEGSYLELNEFRSLVWQEEGLSYSVILAHPELTADGFIELSEKMIVAE</sequence>
<name>A0A9X2DT99_9BACI</name>
<dbReference type="PANTHER" id="PTHR37507:SF2">
    <property type="entry name" value="SPORULATION PROTEIN YDCC"/>
    <property type="match status" value="1"/>
</dbReference>
<feature type="signal peptide" evidence="1">
    <location>
        <begin position="1"/>
        <end position="23"/>
    </location>
</feature>
<dbReference type="InterPro" id="IPR029046">
    <property type="entry name" value="LolA/LolB/LppX"/>
</dbReference>
<dbReference type="AlphaFoldDB" id="A0A9X2DT99"/>
<keyword evidence="3" id="KW-1185">Reference proteome</keyword>
<evidence type="ECO:0000256" key="1">
    <source>
        <dbReference type="SAM" id="SignalP"/>
    </source>
</evidence>
<feature type="chain" id="PRO_5040802760" evidence="1">
    <location>
        <begin position="24"/>
        <end position="365"/>
    </location>
</feature>
<organism evidence="2 3">
    <name type="scientific">Halalkalibacter oceani</name>
    <dbReference type="NCBI Taxonomy" id="1653776"/>
    <lineage>
        <taxon>Bacteria</taxon>
        <taxon>Bacillati</taxon>
        <taxon>Bacillota</taxon>
        <taxon>Bacilli</taxon>
        <taxon>Bacillales</taxon>
        <taxon>Bacillaceae</taxon>
        <taxon>Halalkalibacter</taxon>
    </lineage>
</organism>
<keyword evidence="2" id="KW-0449">Lipoprotein</keyword>
<comment type="caution">
    <text evidence="2">The sequence shown here is derived from an EMBL/GenBank/DDBJ whole genome shotgun (WGS) entry which is preliminary data.</text>
</comment>
<keyword evidence="1" id="KW-0732">Signal</keyword>
<dbReference type="Gene3D" id="2.50.20.10">
    <property type="entry name" value="Lipoprotein localisation LolA/LolB/LppX"/>
    <property type="match status" value="1"/>
</dbReference>
<accession>A0A9X2DT99</accession>
<dbReference type="RefSeq" id="WP_251224461.1">
    <property type="nucleotide sequence ID" value="NZ_JAMBOL010000020.1"/>
</dbReference>
<evidence type="ECO:0000313" key="2">
    <source>
        <dbReference type="EMBL" id="MCM3715755.1"/>
    </source>
</evidence>
<gene>
    <name evidence="2" type="ORF">M3202_16955</name>
</gene>
<protein>
    <submittedName>
        <fullName evidence="2">Outer membrane lipoprotein carrier protein LolA</fullName>
    </submittedName>
</protein>